<dbReference type="STRING" id="1802782.A2544_01600"/>
<dbReference type="InterPro" id="IPR036113">
    <property type="entry name" value="Asp/Glu-ADT_sf_sub_c"/>
</dbReference>
<comment type="caution">
    <text evidence="1">The sequence shown here is derived from an EMBL/GenBank/DDBJ whole genome shotgun (WGS) entry which is preliminary data.</text>
</comment>
<dbReference type="Gene3D" id="1.10.20.60">
    <property type="entry name" value="Glu-tRNAGln amidotransferase C subunit, N-terminal domain"/>
    <property type="match status" value="1"/>
</dbReference>
<reference evidence="1 2" key="1">
    <citation type="journal article" date="2016" name="Nat. Commun.">
        <title>Thousands of microbial genomes shed light on interconnected biogeochemical processes in an aquifer system.</title>
        <authorList>
            <person name="Anantharaman K."/>
            <person name="Brown C.T."/>
            <person name="Hug L.A."/>
            <person name="Sharon I."/>
            <person name="Castelle C.J."/>
            <person name="Probst A.J."/>
            <person name="Thomas B.C."/>
            <person name="Singh A."/>
            <person name="Wilkins M.J."/>
            <person name="Karaoz U."/>
            <person name="Brodie E.L."/>
            <person name="Williams K.H."/>
            <person name="Hubbard S.S."/>
            <person name="Banfield J.F."/>
        </authorList>
    </citation>
    <scope>NUCLEOTIDE SEQUENCE [LARGE SCALE GENOMIC DNA]</scope>
</reference>
<evidence type="ECO:0000313" key="2">
    <source>
        <dbReference type="Proteomes" id="UP000176868"/>
    </source>
</evidence>
<sequence>MNGMNKEKVLNLAKLARIEIGDSEAENLTREFDAILGYVGEVKEVEKFNKLDKFNKEEYSIRNVMRDDASPHESGIYTEKILEQTPAREGNYIKVKRIL</sequence>
<dbReference type="GO" id="GO:0006450">
    <property type="term" value="P:regulation of translational fidelity"/>
    <property type="evidence" value="ECO:0007669"/>
    <property type="project" value="InterPro"/>
</dbReference>
<protein>
    <recommendedName>
        <fullName evidence="3">Aspartyl/glutamyl-tRNA(Asn/Gln) amidotransferase subunit C</fullName>
    </recommendedName>
</protein>
<dbReference type="EMBL" id="MHWZ01000023">
    <property type="protein sequence ID" value="OHB17328.1"/>
    <property type="molecule type" value="Genomic_DNA"/>
</dbReference>
<dbReference type="Proteomes" id="UP000176868">
    <property type="component" value="Unassembled WGS sequence"/>
</dbReference>
<dbReference type="Pfam" id="PF02686">
    <property type="entry name" value="GatC"/>
    <property type="match status" value="1"/>
</dbReference>
<dbReference type="SUPFAM" id="SSF141000">
    <property type="entry name" value="Glu-tRNAGln amidotransferase C subunit"/>
    <property type="match status" value="1"/>
</dbReference>
<organism evidence="1 2">
    <name type="scientific">Candidatus Zambryskibacteria bacterium RIFOXYD2_FULL_43_10</name>
    <dbReference type="NCBI Taxonomy" id="1802782"/>
    <lineage>
        <taxon>Bacteria</taxon>
        <taxon>Candidatus Zambryskiibacteriota</taxon>
    </lineage>
</organism>
<accession>A0A1G2V6T3</accession>
<dbReference type="InterPro" id="IPR003837">
    <property type="entry name" value="GatC"/>
</dbReference>
<proteinExistence type="predicted"/>
<dbReference type="AlphaFoldDB" id="A0A1G2V6T3"/>
<evidence type="ECO:0000313" key="1">
    <source>
        <dbReference type="EMBL" id="OHB17328.1"/>
    </source>
</evidence>
<name>A0A1G2V6T3_9BACT</name>
<gene>
    <name evidence="1" type="ORF">A2544_01600</name>
</gene>
<dbReference type="NCBIfam" id="TIGR00135">
    <property type="entry name" value="gatC"/>
    <property type="match status" value="1"/>
</dbReference>
<evidence type="ECO:0008006" key="3">
    <source>
        <dbReference type="Google" id="ProtNLM"/>
    </source>
</evidence>